<dbReference type="Proteomes" id="UP001162480">
    <property type="component" value="Chromosome 9"/>
</dbReference>
<dbReference type="AlphaFoldDB" id="A0AA36B4D0"/>
<evidence type="ECO:0000313" key="3">
    <source>
        <dbReference type="Proteomes" id="UP001162480"/>
    </source>
</evidence>
<accession>A0AA36B4D0</accession>
<keyword evidence="3" id="KW-1185">Reference proteome</keyword>
<gene>
    <name evidence="2" type="ORF">OCTVUL_1B000485</name>
</gene>
<dbReference type="PROSITE" id="PS50948">
    <property type="entry name" value="PAN"/>
    <property type="match status" value="1"/>
</dbReference>
<sequence>MLGCLMDGSVEDIAECSGGEIGDFEYDAGIDLGVVVAEDGCGGGIGGCSNRCSGGCEDDSDIDSLCIEQAEQQPHQQQQQQPTAMQQLIDIPLLLLLVTARFGSSTSLKCTRYNGKCYTVVPAGKVKFRPYVTCDCETKTAQATIYNVNKHGIVTGKRRCCCQKSEESSYFKKTPVNDNTQYTIKANLTKDSLFECSIECVREFHCVAFSYDKATKKCTVLVSYLKAANQTPDSPTARGDYTCL</sequence>
<feature type="domain" description="Apple" evidence="1">
    <location>
        <begin position="162"/>
        <end position="243"/>
    </location>
</feature>
<reference evidence="2" key="1">
    <citation type="submission" date="2023-08" db="EMBL/GenBank/DDBJ databases">
        <authorList>
            <person name="Alioto T."/>
            <person name="Alioto T."/>
            <person name="Gomez Garrido J."/>
        </authorList>
    </citation>
    <scope>NUCLEOTIDE SEQUENCE</scope>
</reference>
<name>A0AA36B4D0_OCTVU</name>
<proteinExistence type="predicted"/>
<evidence type="ECO:0000313" key="2">
    <source>
        <dbReference type="EMBL" id="CAI9727696.1"/>
    </source>
</evidence>
<dbReference type="EMBL" id="OX597822">
    <property type="protein sequence ID" value="CAI9727696.1"/>
    <property type="molecule type" value="Genomic_DNA"/>
</dbReference>
<dbReference type="InterPro" id="IPR003609">
    <property type="entry name" value="Pan_app"/>
</dbReference>
<organism evidence="2 3">
    <name type="scientific">Octopus vulgaris</name>
    <name type="common">Common octopus</name>
    <dbReference type="NCBI Taxonomy" id="6645"/>
    <lineage>
        <taxon>Eukaryota</taxon>
        <taxon>Metazoa</taxon>
        <taxon>Spiralia</taxon>
        <taxon>Lophotrochozoa</taxon>
        <taxon>Mollusca</taxon>
        <taxon>Cephalopoda</taxon>
        <taxon>Coleoidea</taxon>
        <taxon>Octopodiformes</taxon>
        <taxon>Octopoda</taxon>
        <taxon>Incirrata</taxon>
        <taxon>Octopodidae</taxon>
        <taxon>Octopus</taxon>
    </lineage>
</organism>
<protein>
    <recommendedName>
        <fullName evidence="1">Apple domain-containing protein</fullName>
    </recommendedName>
</protein>
<evidence type="ECO:0000259" key="1">
    <source>
        <dbReference type="PROSITE" id="PS50948"/>
    </source>
</evidence>